<evidence type="ECO:0000256" key="1">
    <source>
        <dbReference type="SAM" id="MobiDB-lite"/>
    </source>
</evidence>
<keyword evidence="6" id="KW-1185">Reference proteome</keyword>
<evidence type="ECO:0000313" key="4">
    <source>
        <dbReference type="EMBL" id="QJT40441.1"/>
    </source>
</evidence>
<dbReference type="PANTHER" id="PTHR40940">
    <property type="entry name" value="PROTEIN BATD-RELATED"/>
    <property type="match status" value="1"/>
</dbReference>
<evidence type="ECO:0000313" key="3">
    <source>
        <dbReference type="EMBL" id="QJT30586.1"/>
    </source>
</evidence>
<organism evidence="3 5">
    <name type="scientific">Aeromonas media</name>
    <dbReference type="NCBI Taxonomy" id="651"/>
    <lineage>
        <taxon>Bacteria</taxon>
        <taxon>Pseudomonadati</taxon>
        <taxon>Pseudomonadota</taxon>
        <taxon>Gammaproteobacteria</taxon>
        <taxon>Aeromonadales</taxon>
        <taxon>Aeromonadaceae</taxon>
        <taxon>Aeromonas</taxon>
    </lineage>
</organism>
<evidence type="ECO:0000313" key="6">
    <source>
        <dbReference type="Proteomes" id="UP000502657"/>
    </source>
</evidence>
<reference evidence="5 6" key="1">
    <citation type="submission" date="2019-03" db="EMBL/GenBank/DDBJ databases">
        <title>Novel transposon Tn6433 accelerates the dissemination of tet(E) in Aeromonas from aerobic biofilm under oxytetracycline stress.</title>
        <authorList>
            <person name="Shi Y."/>
            <person name="Tian Z."/>
            <person name="Zhang Y."/>
            <person name="Zhang H."/>
            <person name="Yang M."/>
        </authorList>
    </citation>
    <scope>NUCLEOTIDE SEQUENCE [LARGE SCALE GENOMIC DNA]</scope>
    <source>
        <strain evidence="4 6">R50-22</strain>
        <strain evidence="3 5">T5-8</strain>
    </source>
</reference>
<evidence type="ECO:0000256" key="2">
    <source>
        <dbReference type="SAM" id="SignalP"/>
    </source>
</evidence>
<dbReference type="Proteomes" id="UP000502657">
    <property type="component" value="Chromosome"/>
</dbReference>
<name>A0A6M4YRT6_AERME</name>
<dbReference type="AlphaFoldDB" id="A0A6M4YRT6"/>
<evidence type="ECO:0008006" key="7">
    <source>
        <dbReference type="Google" id="ProtNLM"/>
    </source>
</evidence>
<dbReference type="PANTHER" id="PTHR40940:SF1">
    <property type="entry name" value="PROTEIN BATD"/>
    <property type="match status" value="1"/>
</dbReference>
<protein>
    <recommendedName>
        <fullName evidence="7">Protein BatD</fullName>
    </recommendedName>
</protein>
<proteinExistence type="predicted"/>
<feature type="chain" id="PRO_5043433853" description="Protein BatD" evidence="2">
    <location>
        <begin position="37"/>
        <end position="522"/>
    </location>
</feature>
<dbReference type="Proteomes" id="UP000502006">
    <property type="component" value="Chromosome"/>
</dbReference>
<feature type="signal peptide" evidence="2">
    <location>
        <begin position="1"/>
        <end position="36"/>
    </location>
</feature>
<evidence type="ECO:0000313" key="5">
    <source>
        <dbReference type="Proteomes" id="UP000502006"/>
    </source>
</evidence>
<sequence length="522" mass="57474">MIRWLRSFIRFMKGLSGCWLLAMLLATQVQTAQVQAAPPRAELLAGENDRDWLLVIEADGELKGDELSLLPLLRQFAVGRVSISRVNTEVSGLIRWQIPLHLLETSPRQVPPLTLGAEQTPTLSIPTRPRTGTLMPQPEARPSPVELQARVLHQGPLYPGQPFIYELSLWLPANMEAPNLGEPLGQGFTIRRLGDDRWESPASPGMPGRLIRKWLIQAREPGLHPLESPRFQGRLPQDPDTAAQNDAGDLLSARAATLLVKVDKASVEPVASSLILRQQFSPARGASVGEPVIRTLTLVMEGGDGNRLPQIPAPALPQGLSMKPDGEQQQERFVAKGALRFERQWRQALTAQAPGSYTLPALTLSWFNTRTGRIEQARLPTQTLHIEGDAAPSDPARAPGAESLHWVLWALLLRALCQGGPRWLAFYQLQRALATREPDPARWALLAWAALRLGRPCQHLANLPCHSDPAMGTLLDDLDRACFAAPGAASQGVDWQRLAQSLCARETFAIAYVLRKLAWAHP</sequence>
<accession>A0A6M4YRT6</accession>
<keyword evidence="2" id="KW-0732">Signal</keyword>
<dbReference type="InterPro" id="IPR025738">
    <property type="entry name" value="BatD"/>
</dbReference>
<gene>
    <name evidence="3" type="ORF">E4186_10675</name>
    <name evidence="4" type="ORF">E4188_19360</name>
</gene>
<dbReference type="EMBL" id="CP038444">
    <property type="protein sequence ID" value="QJT30586.1"/>
    <property type="molecule type" value="Genomic_DNA"/>
</dbReference>
<feature type="region of interest" description="Disordered" evidence="1">
    <location>
        <begin position="113"/>
        <end position="140"/>
    </location>
</feature>
<dbReference type="EMBL" id="CP038448">
    <property type="protein sequence ID" value="QJT40441.1"/>
    <property type="molecule type" value="Genomic_DNA"/>
</dbReference>